<dbReference type="EMBL" id="JANBPW010003210">
    <property type="protein sequence ID" value="KAJ1938334.1"/>
    <property type="molecule type" value="Genomic_DNA"/>
</dbReference>
<comment type="caution">
    <text evidence="1">The sequence shown here is derived from an EMBL/GenBank/DDBJ whole genome shotgun (WGS) entry which is preliminary data.</text>
</comment>
<organism evidence="1 2">
    <name type="scientific">Linderina macrospora</name>
    <dbReference type="NCBI Taxonomy" id="4868"/>
    <lineage>
        <taxon>Eukaryota</taxon>
        <taxon>Fungi</taxon>
        <taxon>Fungi incertae sedis</taxon>
        <taxon>Zoopagomycota</taxon>
        <taxon>Kickxellomycotina</taxon>
        <taxon>Kickxellomycetes</taxon>
        <taxon>Kickxellales</taxon>
        <taxon>Kickxellaceae</taxon>
        <taxon>Linderina</taxon>
    </lineage>
</organism>
<accession>A0ACC1J5M7</accession>
<protein>
    <submittedName>
        <fullName evidence="1">Uncharacterized protein</fullName>
    </submittedName>
</protein>
<proteinExistence type="predicted"/>
<sequence>MASGNYDDDGFDHPSANNSPYLRNQQPSAAARQPQDESGFDGYYSTPPPQAGYFGLADHSSNQRNHHRGSSAGGVELEVLSNTSSNTRNNESKGDHRSDYSSQGGGQPDRPLISGEPLIQGVSEIAPPVPVATKVDEGKRLQRRANRNTHYDDEEAVVGTSSGYQSYQPPTRGRSLVRPERAVSDDAGYGSAGKQQVLTRNSEGGRARASTA</sequence>
<dbReference type="Proteomes" id="UP001150603">
    <property type="component" value="Unassembled WGS sequence"/>
</dbReference>
<keyword evidence="2" id="KW-1185">Reference proteome</keyword>
<gene>
    <name evidence="1" type="ORF">FBU59_004470</name>
</gene>
<name>A0ACC1J5M7_9FUNG</name>
<evidence type="ECO:0000313" key="2">
    <source>
        <dbReference type="Proteomes" id="UP001150603"/>
    </source>
</evidence>
<evidence type="ECO:0000313" key="1">
    <source>
        <dbReference type="EMBL" id="KAJ1938334.1"/>
    </source>
</evidence>
<feature type="non-terminal residue" evidence="1">
    <location>
        <position position="212"/>
    </location>
</feature>
<reference evidence="1" key="1">
    <citation type="submission" date="2022-07" db="EMBL/GenBank/DDBJ databases">
        <title>Phylogenomic reconstructions and comparative analyses of Kickxellomycotina fungi.</title>
        <authorList>
            <person name="Reynolds N.K."/>
            <person name="Stajich J.E."/>
            <person name="Barry K."/>
            <person name="Grigoriev I.V."/>
            <person name="Crous P."/>
            <person name="Smith M.E."/>
        </authorList>
    </citation>
    <scope>NUCLEOTIDE SEQUENCE</scope>
    <source>
        <strain evidence="1">NRRL 5244</strain>
    </source>
</reference>